<proteinExistence type="predicted"/>
<reference evidence="1 2" key="1">
    <citation type="submission" date="2019-09" db="EMBL/GenBank/DDBJ databases">
        <title>Genome sequence of Clostridium sp. EA1.</title>
        <authorList>
            <person name="Poehlein A."/>
            <person name="Bengelsdorf F.R."/>
            <person name="Daniel R."/>
        </authorList>
    </citation>
    <scope>NUCLEOTIDE SEQUENCE [LARGE SCALE GENOMIC DNA]</scope>
    <source>
        <strain evidence="1 2">EA1</strain>
    </source>
</reference>
<evidence type="ECO:0000313" key="2">
    <source>
        <dbReference type="Proteomes" id="UP000469440"/>
    </source>
</evidence>
<protein>
    <submittedName>
        <fullName evidence="1">Uncharacterized protein</fullName>
    </submittedName>
</protein>
<keyword evidence="2" id="KW-1185">Reference proteome</keyword>
<gene>
    <name evidence="1" type="ORF">CAFE_35430</name>
</gene>
<accession>A0A6N8I4B4</accession>
<comment type="caution">
    <text evidence="1">The sequence shown here is derived from an EMBL/GenBank/DDBJ whole genome shotgun (WGS) entry which is preliminary data.</text>
</comment>
<organism evidence="1 2">
    <name type="scientific">Caproicibacter fermentans</name>
    <dbReference type="NCBI Taxonomy" id="2576756"/>
    <lineage>
        <taxon>Bacteria</taxon>
        <taxon>Bacillati</taxon>
        <taxon>Bacillota</taxon>
        <taxon>Clostridia</taxon>
        <taxon>Eubacteriales</taxon>
        <taxon>Acutalibacteraceae</taxon>
        <taxon>Caproicibacter</taxon>
    </lineage>
</organism>
<sequence length="89" mass="10117">MFPHLLLHCSFCALQVNYTAFGFEVKEKPFIAVEKVFCAAAIGLFPLPEESQNKGKGSIQLTLPLFRYHRRLILQSGNPDFSIRDSIFL</sequence>
<evidence type="ECO:0000313" key="1">
    <source>
        <dbReference type="EMBL" id="MVB12798.1"/>
    </source>
</evidence>
<dbReference type="EMBL" id="VWXL01000103">
    <property type="protein sequence ID" value="MVB12798.1"/>
    <property type="molecule type" value="Genomic_DNA"/>
</dbReference>
<name>A0A6N8I4B4_9FIRM</name>
<dbReference type="AlphaFoldDB" id="A0A6N8I4B4"/>
<dbReference type="Proteomes" id="UP000469440">
    <property type="component" value="Unassembled WGS sequence"/>
</dbReference>